<dbReference type="PANTHER" id="PTHR43802">
    <property type="entry name" value="ENOYL-COA HYDRATASE"/>
    <property type="match status" value="1"/>
</dbReference>
<dbReference type="PROSITE" id="PS00166">
    <property type="entry name" value="ENOYL_COA_HYDRATASE"/>
    <property type="match status" value="1"/>
</dbReference>
<dbReference type="InterPro" id="IPR001753">
    <property type="entry name" value="Enoyl-CoA_hydra/iso"/>
</dbReference>
<dbReference type="SUPFAM" id="SSF52096">
    <property type="entry name" value="ClpP/crotonase"/>
    <property type="match status" value="1"/>
</dbReference>
<evidence type="ECO:0000256" key="2">
    <source>
        <dbReference type="RuleBase" id="RU003707"/>
    </source>
</evidence>
<evidence type="ECO:0000256" key="1">
    <source>
        <dbReference type="ARBA" id="ARBA00005254"/>
    </source>
</evidence>
<dbReference type="Gene3D" id="3.90.226.10">
    <property type="entry name" value="2-enoyl-CoA Hydratase, Chain A, domain 1"/>
    <property type="match status" value="1"/>
</dbReference>
<organism evidence="4">
    <name type="scientific">Paraconexibacter sp. AEG42_29</name>
    <dbReference type="NCBI Taxonomy" id="2997339"/>
    <lineage>
        <taxon>Bacteria</taxon>
        <taxon>Bacillati</taxon>
        <taxon>Actinomycetota</taxon>
        <taxon>Thermoleophilia</taxon>
        <taxon>Solirubrobacterales</taxon>
        <taxon>Paraconexibacteraceae</taxon>
        <taxon>Paraconexibacter</taxon>
    </lineage>
</organism>
<dbReference type="PANTHER" id="PTHR43802:SF1">
    <property type="entry name" value="IP11341P-RELATED"/>
    <property type="match status" value="1"/>
</dbReference>
<keyword evidence="4" id="KW-0456">Lyase</keyword>
<dbReference type="CDD" id="cd06558">
    <property type="entry name" value="crotonase-like"/>
    <property type="match status" value="1"/>
</dbReference>
<dbReference type="EC" id="4.2.1.149" evidence="4"/>
<evidence type="ECO:0000313" key="4">
    <source>
        <dbReference type="EMBL" id="XAY07675.1"/>
    </source>
</evidence>
<dbReference type="EMBL" id="CP114014">
    <property type="protein sequence ID" value="XAY07675.1"/>
    <property type="molecule type" value="Genomic_DNA"/>
</dbReference>
<accession>A0AAU7B109</accession>
<dbReference type="RefSeq" id="WP_354698865.1">
    <property type="nucleotide sequence ID" value="NZ_CP114014.1"/>
</dbReference>
<dbReference type="AlphaFoldDB" id="A0AAU7B109"/>
<dbReference type="Gene3D" id="1.10.12.10">
    <property type="entry name" value="Lyase 2-enoyl-coa Hydratase, Chain A, domain 2"/>
    <property type="match status" value="1"/>
</dbReference>
<dbReference type="NCBIfam" id="NF006100">
    <property type="entry name" value="PRK08252.1"/>
    <property type="match status" value="1"/>
</dbReference>
<feature type="compositionally biased region" description="Basic and acidic residues" evidence="3">
    <location>
        <begin position="239"/>
        <end position="259"/>
    </location>
</feature>
<dbReference type="InterPro" id="IPR014748">
    <property type="entry name" value="Enoyl-CoA_hydra_C"/>
</dbReference>
<dbReference type="GO" id="GO:0016829">
    <property type="term" value="F:lyase activity"/>
    <property type="evidence" value="ECO:0007669"/>
    <property type="project" value="UniProtKB-KW"/>
</dbReference>
<reference evidence="4" key="1">
    <citation type="submission" date="2022-12" db="EMBL/GenBank/DDBJ databases">
        <title>Paraconexibacter alkalitolerans sp. nov. and Baekduia alba sp. nov., isolated from soil and emended description of the genera Paraconexibacter (Chun et al., 2020) and Baekduia (An et al., 2020).</title>
        <authorList>
            <person name="Vieira S."/>
            <person name="Huber K.J."/>
            <person name="Geppert A."/>
            <person name="Wolf J."/>
            <person name="Neumann-Schaal M."/>
            <person name="Muesken M."/>
            <person name="Overmann J."/>
        </authorList>
    </citation>
    <scope>NUCLEOTIDE SEQUENCE</scope>
    <source>
        <strain evidence="4">AEG42_29</strain>
    </source>
</reference>
<dbReference type="Pfam" id="PF00378">
    <property type="entry name" value="ECH_1"/>
    <property type="match status" value="1"/>
</dbReference>
<dbReference type="KEGG" id="parq:DSM112329_04563"/>
<proteinExistence type="inferred from homology"/>
<protein>
    <submittedName>
        <fullName evidence="4">Carnitinyl-CoA dehydratase</fullName>
        <ecNumber evidence="4">4.2.1.149</ecNumber>
    </submittedName>
</protein>
<feature type="region of interest" description="Disordered" evidence="3">
    <location>
        <begin position="235"/>
        <end position="259"/>
    </location>
</feature>
<gene>
    <name evidence="4" type="primary">caiD_3</name>
    <name evidence="4" type="ORF">DSM112329_04563</name>
</gene>
<evidence type="ECO:0000256" key="3">
    <source>
        <dbReference type="SAM" id="MobiDB-lite"/>
    </source>
</evidence>
<comment type="similarity">
    <text evidence="1 2">Belongs to the enoyl-CoA hydratase/isomerase family.</text>
</comment>
<dbReference type="InterPro" id="IPR018376">
    <property type="entry name" value="Enoyl-CoA_hyd/isom_CS"/>
</dbReference>
<name>A0AAU7B109_9ACTN</name>
<sequence>MSSSGEDRLLVERRGPVLVLTLNRPDVRNAIDKPLADAIAAALDEFDADDGLSVGIIAGAGKGFCAGMDLKAFGETGERPWSGDRGFAGIVRRSSDKPLIAAVEGFAVAGGFEIALACDLIVAARGTKLGVPEVKRGLVAAGGALRRLPRILPAAFATELALTGELTTADRLHELGAISRLTEPGGALDGALELAAAIAANGPLALRATKTILRDQWSWDDADFWARQEERVGPVMASDDAREGARAFTEKRPPEWQGR</sequence>
<dbReference type="InterPro" id="IPR029045">
    <property type="entry name" value="ClpP/crotonase-like_dom_sf"/>
</dbReference>